<dbReference type="PANTHER" id="PTHR36206">
    <property type="entry name" value="ASPERCRYPTIN BIOSYNTHESIS CLUSTER-SPECIFIC TRANSCRIPTION REGULATOR ATNN-RELATED"/>
    <property type="match status" value="1"/>
</dbReference>
<name>A0A135V5V5_9PEZI</name>
<keyword evidence="3" id="KW-0805">Transcription regulation</keyword>
<proteinExistence type="predicted"/>
<keyword evidence="2" id="KW-0862">Zinc</keyword>
<evidence type="ECO:0000256" key="4">
    <source>
        <dbReference type="ARBA" id="ARBA00023125"/>
    </source>
</evidence>
<sequence>MTWPKCTTQKPCLANGVKRSGQDALFASTTAKEGRALQYFYETAEPAMSGTLDPYFWMHLVMQLGTNEPAFKHALVAISFLFEQADGSQEDITAGQRLVHQRQGLHHYNAAIRELKTKDLKEKPADSDSLIDDSASFVFNKTLQSHSWCSMPWGIEIG</sequence>
<evidence type="ECO:0000256" key="2">
    <source>
        <dbReference type="ARBA" id="ARBA00022833"/>
    </source>
</evidence>
<keyword evidence="1" id="KW-0479">Metal-binding</keyword>
<gene>
    <name evidence="7" type="ORF">CSAL01_10745</name>
</gene>
<keyword evidence="5" id="KW-0804">Transcription</keyword>
<dbReference type="GO" id="GO:0046872">
    <property type="term" value="F:metal ion binding"/>
    <property type="evidence" value="ECO:0007669"/>
    <property type="project" value="UniProtKB-KW"/>
</dbReference>
<keyword evidence="4" id="KW-0238">DNA-binding</keyword>
<dbReference type="STRING" id="1209931.A0A135V5V5"/>
<evidence type="ECO:0000256" key="5">
    <source>
        <dbReference type="ARBA" id="ARBA00023163"/>
    </source>
</evidence>
<dbReference type="Proteomes" id="UP000070121">
    <property type="component" value="Unassembled WGS sequence"/>
</dbReference>
<dbReference type="OrthoDB" id="2593732at2759"/>
<dbReference type="AlphaFoldDB" id="A0A135V5V5"/>
<keyword evidence="6" id="KW-0539">Nucleus</keyword>
<dbReference type="InterPro" id="IPR052360">
    <property type="entry name" value="Transcr_Regulatory_Proteins"/>
</dbReference>
<reference evidence="7 8" key="1">
    <citation type="submission" date="2014-02" db="EMBL/GenBank/DDBJ databases">
        <title>The genome sequence of Colletotrichum salicis CBS 607.94.</title>
        <authorList>
            <person name="Baroncelli R."/>
            <person name="Thon M.R."/>
        </authorList>
    </citation>
    <scope>NUCLEOTIDE SEQUENCE [LARGE SCALE GENOMIC DNA]</scope>
    <source>
        <strain evidence="7 8">CBS 607.94</strain>
    </source>
</reference>
<accession>A0A135V5V5</accession>
<evidence type="ECO:0008006" key="9">
    <source>
        <dbReference type="Google" id="ProtNLM"/>
    </source>
</evidence>
<dbReference type="EMBL" id="JFFI01000398">
    <property type="protein sequence ID" value="KXH68022.1"/>
    <property type="molecule type" value="Genomic_DNA"/>
</dbReference>
<dbReference type="GO" id="GO:0003677">
    <property type="term" value="F:DNA binding"/>
    <property type="evidence" value="ECO:0007669"/>
    <property type="project" value="UniProtKB-KW"/>
</dbReference>
<dbReference type="PANTHER" id="PTHR36206:SF16">
    <property type="entry name" value="TRANSCRIPTION FACTOR DOMAIN-CONTAINING PROTEIN-RELATED"/>
    <property type="match status" value="1"/>
</dbReference>
<comment type="caution">
    <text evidence="7">The sequence shown here is derived from an EMBL/GenBank/DDBJ whole genome shotgun (WGS) entry which is preliminary data.</text>
</comment>
<evidence type="ECO:0000256" key="1">
    <source>
        <dbReference type="ARBA" id="ARBA00022723"/>
    </source>
</evidence>
<keyword evidence="8" id="KW-1185">Reference proteome</keyword>
<evidence type="ECO:0000313" key="7">
    <source>
        <dbReference type="EMBL" id="KXH68022.1"/>
    </source>
</evidence>
<evidence type="ECO:0000256" key="6">
    <source>
        <dbReference type="ARBA" id="ARBA00023242"/>
    </source>
</evidence>
<evidence type="ECO:0000313" key="8">
    <source>
        <dbReference type="Proteomes" id="UP000070121"/>
    </source>
</evidence>
<protein>
    <recommendedName>
        <fullName evidence="9">C6 zinc finger protein</fullName>
    </recommendedName>
</protein>
<organism evidence="7 8">
    <name type="scientific">Colletotrichum salicis</name>
    <dbReference type="NCBI Taxonomy" id="1209931"/>
    <lineage>
        <taxon>Eukaryota</taxon>
        <taxon>Fungi</taxon>
        <taxon>Dikarya</taxon>
        <taxon>Ascomycota</taxon>
        <taxon>Pezizomycotina</taxon>
        <taxon>Sordariomycetes</taxon>
        <taxon>Hypocreomycetidae</taxon>
        <taxon>Glomerellales</taxon>
        <taxon>Glomerellaceae</taxon>
        <taxon>Colletotrichum</taxon>
        <taxon>Colletotrichum acutatum species complex</taxon>
    </lineage>
</organism>
<evidence type="ECO:0000256" key="3">
    <source>
        <dbReference type="ARBA" id="ARBA00023015"/>
    </source>
</evidence>